<reference evidence="6" key="2">
    <citation type="journal article" date="2021" name="PeerJ">
        <title>Extensive microbial diversity within the chicken gut microbiome revealed by metagenomics and culture.</title>
        <authorList>
            <person name="Gilroy R."/>
            <person name="Ravi A."/>
            <person name="Getino M."/>
            <person name="Pursley I."/>
            <person name="Horton D.L."/>
            <person name="Alikhan N.F."/>
            <person name="Baker D."/>
            <person name="Gharbi K."/>
            <person name="Hall N."/>
            <person name="Watson M."/>
            <person name="Adriaenssens E.M."/>
            <person name="Foster-Nyarko E."/>
            <person name="Jarju S."/>
            <person name="Secka A."/>
            <person name="Antonio M."/>
            <person name="Oren A."/>
            <person name="Chaudhuri R.R."/>
            <person name="La Ragione R."/>
            <person name="Hildebrand F."/>
            <person name="Pallen M.J."/>
        </authorList>
    </citation>
    <scope>NUCLEOTIDE SEQUENCE</scope>
    <source>
        <strain evidence="6">ChiGjej3B3-5194</strain>
    </source>
</reference>
<name>A0A9D1FFR7_9PROT</name>
<reference evidence="6" key="1">
    <citation type="submission" date="2020-10" db="EMBL/GenBank/DDBJ databases">
        <authorList>
            <person name="Gilroy R."/>
        </authorList>
    </citation>
    <scope>NUCLEOTIDE SEQUENCE</scope>
    <source>
        <strain evidence="6">ChiGjej3B3-5194</strain>
    </source>
</reference>
<dbReference type="GO" id="GO:0005737">
    <property type="term" value="C:cytoplasm"/>
    <property type="evidence" value="ECO:0007669"/>
    <property type="project" value="TreeGrafter"/>
</dbReference>
<accession>A0A9D1FFR7</accession>
<evidence type="ECO:0000256" key="1">
    <source>
        <dbReference type="ARBA" id="ARBA00001933"/>
    </source>
</evidence>
<comment type="cofactor">
    <cofactor evidence="1">
        <name>pyridoxal 5'-phosphate</name>
        <dbReference type="ChEBI" id="CHEBI:597326"/>
    </cofactor>
</comment>
<dbReference type="CDD" id="cd00609">
    <property type="entry name" value="AAT_like"/>
    <property type="match status" value="1"/>
</dbReference>
<gene>
    <name evidence="6" type="ORF">IAD02_03035</name>
</gene>
<evidence type="ECO:0000259" key="5">
    <source>
        <dbReference type="Pfam" id="PF00155"/>
    </source>
</evidence>
<organism evidence="6 7">
    <name type="scientific">Candidatus Enterousia intestinigallinarum</name>
    <dbReference type="NCBI Taxonomy" id="2840790"/>
    <lineage>
        <taxon>Bacteria</taxon>
        <taxon>Pseudomonadati</taxon>
        <taxon>Pseudomonadota</taxon>
        <taxon>Alphaproteobacteria</taxon>
        <taxon>Candidatus Enterousia</taxon>
    </lineage>
</organism>
<dbReference type="EMBL" id="DVJI01000012">
    <property type="protein sequence ID" value="HIS70939.1"/>
    <property type="molecule type" value="Genomic_DNA"/>
</dbReference>
<dbReference type="InterPro" id="IPR015421">
    <property type="entry name" value="PyrdxlP-dep_Trfase_major"/>
</dbReference>
<dbReference type="AlphaFoldDB" id="A0A9D1FFR7"/>
<comment type="caution">
    <text evidence="6">The sequence shown here is derived from an EMBL/GenBank/DDBJ whole genome shotgun (WGS) entry which is preliminary data.</text>
</comment>
<evidence type="ECO:0000313" key="6">
    <source>
        <dbReference type="EMBL" id="HIS70939.1"/>
    </source>
</evidence>
<dbReference type="PANTHER" id="PTHR43807">
    <property type="entry name" value="FI04487P"/>
    <property type="match status" value="1"/>
</dbReference>
<dbReference type="SUPFAM" id="SSF53383">
    <property type="entry name" value="PLP-dependent transferases"/>
    <property type="match status" value="1"/>
</dbReference>
<dbReference type="GO" id="GO:0030170">
    <property type="term" value="F:pyridoxal phosphate binding"/>
    <property type="evidence" value="ECO:0007669"/>
    <property type="project" value="InterPro"/>
</dbReference>
<dbReference type="Gene3D" id="3.90.1150.10">
    <property type="entry name" value="Aspartate Aminotransferase, domain 1"/>
    <property type="match status" value="1"/>
</dbReference>
<evidence type="ECO:0000313" key="7">
    <source>
        <dbReference type="Proteomes" id="UP000886742"/>
    </source>
</evidence>
<dbReference type="Proteomes" id="UP000886742">
    <property type="component" value="Unassembled WGS sequence"/>
</dbReference>
<proteinExistence type="predicted"/>
<dbReference type="InterPro" id="IPR004839">
    <property type="entry name" value="Aminotransferase_I/II_large"/>
</dbReference>
<dbReference type="Pfam" id="PF00155">
    <property type="entry name" value="Aminotran_1_2"/>
    <property type="match status" value="1"/>
</dbReference>
<protein>
    <submittedName>
        <fullName evidence="6">Pyridoxal phosphate-dependent aminotransferase</fullName>
    </submittedName>
</protein>
<evidence type="ECO:0000256" key="2">
    <source>
        <dbReference type="ARBA" id="ARBA00022576"/>
    </source>
</evidence>
<dbReference type="Gene3D" id="3.40.640.10">
    <property type="entry name" value="Type I PLP-dependent aspartate aminotransferase-like (Major domain)"/>
    <property type="match status" value="1"/>
</dbReference>
<keyword evidence="2 6" id="KW-0032">Aminotransferase</keyword>
<sequence length="492" mass="55007">MELLSIRKLLAEHPDLRNLNHDGLPSIGKPQSADCFSADLLPLKNMFDIYGDSAGLIVNDLPLPPSEKIRLGGGSPGNFPIFPLILQAIQDKLKNHKLNEYPLAAGDEESRIKVAEYMKSIGFKNVAKNNIIFTSGSTQGFEFVLKLLVSSEDLVVIPAPNYGLFSFIPERVGASVKFIGLTEEDGWRVNPDKLAQMLDEHPNAKVFINTNPHNPIGTVMGRESMGLLKQIHEICASRGVFVIDDLTYRDLCFDMDNQAIPIGSLPGAFSNTITLFSISKSFHAASLRSGAVVADERIIAGIRNHIFQTIDSVSIDTCAAFAGAYNNSQERHKVYKEYFSGILEEYKYRYYLMKSIIDGIDSIKDSRLKEQIKCDIDKYALSKPDDYSGIPNIKLITDKLPDSGFFAMLDFTLMKGKYYYEREIKTDEDLSRFLYCDNNIKFLPGSSIGWPNPDQLVGRVTFAFDRASIVNCFLKLKESAAKIKDSPIKYTK</sequence>
<dbReference type="GO" id="GO:0016212">
    <property type="term" value="F:kynurenine-oxoglutarate transaminase activity"/>
    <property type="evidence" value="ECO:0007669"/>
    <property type="project" value="TreeGrafter"/>
</dbReference>
<evidence type="ECO:0000256" key="4">
    <source>
        <dbReference type="ARBA" id="ARBA00022898"/>
    </source>
</evidence>
<keyword evidence="3" id="KW-0808">Transferase</keyword>
<evidence type="ECO:0000256" key="3">
    <source>
        <dbReference type="ARBA" id="ARBA00022679"/>
    </source>
</evidence>
<dbReference type="PANTHER" id="PTHR43807:SF20">
    <property type="entry name" value="FI04487P"/>
    <property type="match status" value="1"/>
</dbReference>
<feature type="domain" description="Aminotransferase class I/classII large" evidence="5">
    <location>
        <begin position="79"/>
        <end position="360"/>
    </location>
</feature>
<dbReference type="InterPro" id="IPR015422">
    <property type="entry name" value="PyrdxlP-dep_Trfase_small"/>
</dbReference>
<dbReference type="InterPro" id="IPR051326">
    <property type="entry name" value="Kynurenine-oxoglutarate_AT"/>
</dbReference>
<keyword evidence="4" id="KW-0663">Pyridoxal phosphate</keyword>
<dbReference type="InterPro" id="IPR015424">
    <property type="entry name" value="PyrdxlP-dep_Trfase"/>
</dbReference>